<organism evidence="3 4">
    <name type="scientific">Mytilus edulis</name>
    <name type="common">Blue mussel</name>
    <dbReference type="NCBI Taxonomy" id="6550"/>
    <lineage>
        <taxon>Eukaryota</taxon>
        <taxon>Metazoa</taxon>
        <taxon>Spiralia</taxon>
        <taxon>Lophotrochozoa</taxon>
        <taxon>Mollusca</taxon>
        <taxon>Bivalvia</taxon>
        <taxon>Autobranchia</taxon>
        <taxon>Pteriomorphia</taxon>
        <taxon>Mytilida</taxon>
        <taxon>Mytiloidea</taxon>
        <taxon>Mytilidae</taxon>
        <taxon>Mytilinae</taxon>
        <taxon>Mytilus</taxon>
    </lineage>
</organism>
<feature type="compositionally biased region" description="Basic and acidic residues" evidence="1">
    <location>
        <begin position="905"/>
        <end position="916"/>
    </location>
</feature>
<dbReference type="Gene3D" id="3.10.20.90">
    <property type="entry name" value="Phosphatidylinositol 3-kinase Catalytic Subunit, Chain A, domain 1"/>
    <property type="match status" value="1"/>
</dbReference>
<dbReference type="FunFam" id="2.30.29.30:FF:000002">
    <property type="entry name" value="Band 4.1-like protein 5 isoform 1"/>
    <property type="match status" value="1"/>
</dbReference>
<dbReference type="SUPFAM" id="SSF54236">
    <property type="entry name" value="Ubiquitin-like"/>
    <property type="match status" value="1"/>
</dbReference>
<feature type="region of interest" description="Disordered" evidence="1">
    <location>
        <begin position="1066"/>
        <end position="1128"/>
    </location>
</feature>
<sequence>MCSKDLIVPELLNCFTIGPELIKGLGNVLWEAVVRYLQLVESDYFDLQYDDTHGVRCWLDHEKGLLKQLPSPDSPLDFCVKFYTPDPGLLDEFTRYLFALQVKKDLSIGRMVCSENTAALLASYIVQAELGDYIIEEYIDHTYLMSMPQFIPRQSEDLLKKVMEYHKQHIGETPAEAEASLVDVARKVETYGIRLNASKDHEGVALYLAVAHMGILVFQNNTKINTFSWAKIRKLSFKRKKFLIKLHPDTYGYYKDTVEFFFESRDESKNFWKQCIEHHAFFRCHMIKKIPRNKTKLVSRGSSFRYSGRTQKQLMTYVRETCVKSPSFQRSTSGRISQASRSTSVTPKISAKMTLNNSTDTHNSTASTVPLGSPKPEHSSTPDGTIDTKAYLVSGGEEERGAHSNLVITNAIVIHNQNLSSNQNPSDISDLSLTGGGLPSHMYTFNQVENRIDKLNSQLYNIENVPDTYREKLYSSLGRDSKKVVFSPELGKEESSNESNGKMVENQSSINTKTFTDQEHDLQAETQREIENLIASVQEEKRRLAEGDAKEKTFIIELNEEVPAGSRISVSVGLSSNQNSPEKHVEPDLASPMSQDSIDFHSTDIDLSAQTSIDCDSYSFSSLANSEDLIDTYILHRRHFSEELDEENDIISPVEPSVQFNSLRRSRSLKKKRPTNIQVEQVKVYAGSEDGSPSPQQHQRSFSCGTKRSPHSRSPSEKGFSILKSRSPSGKRTPGGHSQTSLDMSPSGAKRRNYFTLPPRDTFSSIDDTTSPVFETDIVKHIKDHHEKCESILSTDFNTEQIESHLISDQSKEFRIHNEDLNEEEEESSILDKSSSTDKSAENTEIEQIANKKSNNGNDFKNERSKSVTKDSSKHSKLQKQTVIKTKEEQESFMSQTENINGDKQNIEQKSEKTKTINEQSINDETVDFVDSQHIASDNGSLDFPSPAAVYLLSEGKYLSKSNRSSGGITFTTFKPADLSTPSTPGSRPISFVESDKGDDTVSLLSSATDTLSRTCKIPEENVFQPTARKPKLNHRQSSKDMPNIRTRRKVSFPRERGYKYSFESVHDPPFLSLAPSDDFNLDGDSRKPDPFLGYMSQDNSEMIESDTTESSNGETDPEIESSDDDRHDEFLKFAKSLAGSGKKTTADSGVGAEMECSNGNVILRESSPLEAFDNLDQTNDDTYDISITKNGCQIKIEIDESSSDSEHEIINRNKRCSADPLEDLENLDIAEIEISSSSSSEEGRKRKTKKKSRSKLVIPKQDISNPSSPDEKNIDSKYNESTSHSVC</sequence>
<feature type="compositionally biased region" description="Basic and acidic residues" evidence="1">
    <location>
        <begin position="860"/>
        <end position="874"/>
    </location>
</feature>
<dbReference type="InterPro" id="IPR019748">
    <property type="entry name" value="FERM_central"/>
</dbReference>
<feature type="compositionally biased region" description="Polar residues" evidence="1">
    <location>
        <begin position="724"/>
        <end position="744"/>
    </location>
</feature>
<dbReference type="SMART" id="SM01196">
    <property type="entry name" value="FERM_C"/>
    <property type="match status" value="1"/>
</dbReference>
<dbReference type="GO" id="GO:0005085">
    <property type="term" value="F:guanyl-nucleotide exchange factor activity"/>
    <property type="evidence" value="ECO:0007669"/>
    <property type="project" value="TreeGrafter"/>
</dbReference>
<dbReference type="SUPFAM" id="SSF47031">
    <property type="entry name" value="Second domain of FERM"/>
    <property type="match status" value="1"/>
</dbReference>
<dbReference type="InterPro" id="IPR011993">
    <property type="entry name" value="PH-like_dom_sf"/>
</dbReference>
<dbReference type="PANTHER" id="PTHR45858:SF5">
    <property type="entry name" value="MOESIN_EZRIN_RADIXIN HOMOLOG 1"/>
    <property type="match status" value="1"/>
</dbReference>
<dbReference type="PROSITE" id="PS00660">
    <property type="entry name" value="FERM_1"/>
    <property type="match status" value="1"/>
</dbReference>
<dbReference type="OrthoDB" id="6589456at2759"/>
<dbReference type="InterPro" id="IPR041788">
    <property type="entry name" value="FARP1/FARP2/FRMD7_FERM_C"/>
</dbReference>
<dbReference type="Gene3D" id="2.30.29.30">
    <property type="entry name" value="Pleckstrin-homology domain (PH domain)/Phosphotyrosine-binding domain (PTB)"/>
    <property type="match status" value="1"/>
</dbReference>
<feature type="compositionally biased region" description="Polar residues" evidence="1">
    <location>
        <begin position="892"/>
        <end position="904"/>
    </location>
</feature>
<evidence type="ECO:0000313" key="3">
    <source>
        <dbReference type="EMBL" id="CAG2219132.1"/>
    </source>
</evidence>
<gene>
    <name evidence="3" type="ORF">MEDL_32697</name>
</gene>
<feature type="compositionally biased region" description="Polar residues" evidence="1">
    <location>
        <begin position="328"/>
        <end position="370"/>
    </location>
</feature>
<feature type="region of interest" description="Disordered" evidence="1">
    <location>
        <begin position="685"/>
        <end position="768"/>
    </location>
</feature>
<feature type="region of interest" description="Disordered" evidence="1">
    <location>
        <begin position="572"/>
        <end position="592"/>
    </location>
</feature>
<feature type="compositionally biased region" description="Basic and acidic residues" evidence="1">
    <location>
        <begin position="1270"/>
        <end position="1279"/>
    </location>
</feature>
<dbReference type="SUPFAM" id="SSF50729">
    <property type="entry name" value="PH domain-like"/>
    <property type="match status" value="1"/>
</dbReference>
<feature type="compositionally biased region" description="Polar residues" evidence="1">
    <location>
        <begin position="691"/>
        <end position="706"/>
    </location>
</feature>
<dbReference type="PRINTS" id="PR00935">
    <property type="entry name" value="BAND41"/>
</dbReference>
<dbReference type="InterPro" id="IPR014847">
    <property type="entry name" value="FA"/>
</dbReference>
<dbReference type="Pfam" id="PF08736">
    <property type="entry name" value="FA"/>
    <property type="match status" value="1"/>
</dbReference>
<feature type="compositionally biased region" description="Basic residues" evidence="1">
    <location>
        <begin position="1246"/>
        <end position="1255"/>
    </location>
</feature>
<dbReference type="InterPro" id="IPR035963">
    <property type="entry name" value="FERM_2"/>
</dbReference>
<dbReference type="CDD" id="cd14473">
    <property type="entry name" value="FERM_B-lobe"/>
    <property type="match status" value="1"/>
</dbReference>
<dbReference type="InterPro" id="IPR014352">
    <property type="entry name" value="FERM/acyl-CoA-bd_prot_sf"/>
</dbReference>
<keyword evidence="4" id="KW-1185">Reference proteome</keyword>
<dbReference type="SMART" id="SM00295">
    <property type="entry name" value="B41"/>
    <property type="match status" value="1"/>
</dbReference>
<evidence type="ECO:0000313" key="4">
    <source>
        <dbReference type="Proteomes" id="UP000683360"/>
    </source>
</evidence>
<dbReference type="InterPro" id="IPR051835">
    <property type="entry name" value="RAC1-GEF"/>
</dbReference>
<dbReference type="InterPro" id="IPR000299">
    <property type="entry name" value="FERM_domain"/>
</dbReference>
<reference evidence="3" key="1">
    <citation type="submission" date="2021-03" db="EMBL/GenBank/DDBJ databases">
        <authorList>
            <person name="Bekaert M."/>
        </authorList>
    </citation>
    <scope>NUCLEOTIDE SEQUENCE</scope>
</reference>
<dbReference type="Pfam" id="PF00373">
    <property type="entry name" value="FERM_M"/>
    <property type="match status" value="1"/>
</dbReference>
<dbReference type="InterPro" id="IPR019749">
    <property type="entry name" value="Band_41_domain"/>
</dbReference>
<dbReference type="Gene3D" id="1.20.80.10">
    <property type="match status" value="1"/>
</dbReference>
<dbReference type="PROSITE" id="PS50057">
    <property type="entry name" value="FERM_3"/>
    <property type="match status" value="1"/>
</dbReference>
<dbReference type="Proteomes" id="UP000683360">
    <property type="component" value="Unassembled WGS sequence"/>
</dbReference>
<dbReference type="InterPro" id="IPR029071">
    <property type="entry name" value="Ubiquitin-like_domsf"/>
</dbReference>
<feature type="region of interest" description="Disordered" evidence="1">
    <location>
        <begin position="973"/>
        <end position="999"/>
    </location>
</feature>
<dbReference type="FunFam" id="1.20.80.10:FF:000005">
    <property type="entry name" value="FERM, RhoGEF and pleckstrin domain-containing protein 1"/>
    <property type="match status" value="1"/>
</dbReference>
<dbReference type="InterPro" id="IPR018980">
    <property type="entry name" value="FERM_PH-like_C"/>
</dbReference>
<dbReference type="Pfam" id="PF09380">
    <property type="entry name" value="FERM_C"/>
    <property type="match status" value="1"/>
</dbReference>
<evidence type="ECO:0000259" key="2">
    <source>
        <dbReference type="PROSITE" id="PS50057"/>
    </source>
</evidence>
<dbReference type="CDD" id="cd13193">
    <property type="entry name" value="FERM_C_FARP1-like"/>
    <property type="match status" value="1"/>
</dbReference>
<feature type="region of interest" description="Disordered" evidence="1">
    <location>
        <begin position="1234"/>
        <end position="1288"/>
    </location>
</feature>
<name>A0A8S3SGU1_MYTED</name>
<feature type="region of interest" description="Disordered" evidence="1">
    <location>
        <begin position="1020"/>
        <end position="1053"/>
    </location>
</feature>
<comment type="caution">
    <text evidence="3">The sequence shown here is derived from an EMBL/GenBank/DDBJ whole genome shotgun (WGS) entry which is preliminary data.</text>
</comment>
<feature type="region of interest" description="Disordered" evidence="1">
    <location>
        <begin position="328"/>
        <end position="388"/>
    </location>
</feature>
<feature type="domain" description="FERM" evidence="2">
    <location>
        <begin position="1"/>
        <end position="286"/>
    </location>
</feature>
<dbReference type="InterPro" id="IPR019747">
    <property type="entry name" value="FERM_CS"/>
</dbReference>
<feature type="region of interest" description="Disordered" evidence="1">
    <location>
        <begin position="820"/>
        <end position="920"/>
    </location>
</feature>
<dbReference type="SMART" id="SM01195">
    <property type="entry name" value="FA"/>
    <property type="match status" value="1"/>
</dbReference>
<dbReference type="Pfam" id="PF09379">
    <property type="entry name" value="FERM_N"/>
    <property type="match status" value="1"/>
</dbReference>
<accession>A0A8S3SGU1</accession>
<dbReference type="EMBL" id="CAJPWZ010001624">
    <property type="protein sequence ID" value="CAG2219132.1"/>
    <property type="molecule type" value="Genomic_DNA"/>
</dbReference>
<dbReference type="PANTHER" id="PTHR45858">
    <property type="entry name" value="FERM DOMAIN CONTAINING PROTEIN"/>
    <property type="match status" value="1"/>
</dbReference>
<protein>
    <submittedName>
        <fullName evidence="3">FARP2</fullName>
    </submittedName>
</protein>
<dbReference type="InterPro" id="IPR018979">
    <property type="entry name" value="FERM_N"/>
</dbReference>
<evidence type="ECO:0000256" key="1">
    <source>
        <dbReference type="SAM" id="MobiDB-lite"/>
    </source>
</evidence>
<proteinExistence type="predicted"/>